<comment type="caution">
    <text evidence="2">The sequence shown here is derived from an EMBL/GenBank/DDBJ whole genome shotgun (WGS) entry which is preliminary data.</text>
</comment>
<keyword evidence="1" id="KW-0472">Membrane</keyword>
<feature type="transmembrane region" description="Helical" evidence="1">
    <location>
        <begin position="20"/>
        <end position="40"/>
    </location>
</feature>
<keyword evidence="3" id="KW-1185">Reference proteome</keyword>
<proteinExistence type="predicted"/>
<reference evidence="2" key="2">
    <citation type="submission" date="2023-04" db="EMBL/GenBank/DDBJ databases">
        <authorList>
            <person name="Bruccoleri R.E."/>
            <person name="Oakeley E.J."/>
            <person name="Faust A.-M."/>
            <person name="Dessus-Babus S."/>
            <person name="Altorfer M."/>
            <person name="Burckhardt D."/>
            <person name="Oertli M."/>
            <person name="Naumann U."/>
            <person name="Petersen F."/>
            <person name="Wong J."/>
        </authorList>
    </citation>
    <scope>NUCLEOTIDE SEQUENCE</scope>
    <source>
        <strain evidence="2">GSM-AAB239-AS_SAM_17_03QT</strain>
        <tissue evidence="2">Leaf</tissue>
    </source>
</reference>
<dbReference type="EMBL" id="JANAVB010012199">
    <property type="protein sequence ID" value="KAJ6836316.1"/>
    <property type="molecule type" value="Genomic_DNA"/>
</dbReference>
<keyword evidence="1" id="KW-0812">Transmembrane</keyword>
<keyword evidence="1" id="KW-1133">Transmembrane helix</keyword>
<protein>
    <submittedName>
        <fullName evidence="2">Uncharacterized protein</fullName>
    </submittedName>
</protein>
<dbReference type="AlphaFoldDB" id="A0AAX6H5R3"/>
<evidence type="ECO:0000313" key="2">
    <source>
        <dbReference type="EMBL" id="KAJ6836316.1"/>
    </source>
</evidence>
<name>A0AAX6H5R3_IRIPA</name>
<reference evidence="2" key="1">
    <citation type="journal article" date="2023" name="GigaByte">
        <title>Genome assembly of the bearded iris, Iris pallida Lam.</title>
        <authorList>
            <person name="Bruccoleri R.E."/>
            <person name="Oakeley E.J."/>
            <person name="Faust A.M.E."/>
            <person name="Altorfer M."/>
            <person name="Dessus-Babus S."/>
            <person name="Burckhardt D."/>
            <person name="Oertli M."/>
            <person name="Naumann U."/>
            <person name="Petersen F."/>
            <person name="Wong J."/>
        </authorList>
    </citation>
    <scope>NUCLEOTIDE SEQUENCE</scope>
    <source>
        <strain evidence="2">GSM-AAB239-AS_SAM_17_03QT</strain>
    </source>
</reference>
<dbReference type="Proteomes" id="UP001140949">
    <property type="component" value="Unassembled WGS sequence"/>
</dbReference>
<sequence length="42" mass="4796">MVSDEFVTALWRLIVSNFYIVRVEFGWVLAIGVSNLVFLCTS</sequence>
<evidence type="ECO:0000256" key="1">
    <source>
        <dbReference type="SAM" id="Phobius"/>
    </source>
</evidence>
<gene>
    <name evidence="2" type="ORF">M6B38_327570</name>
</gene>
<evidence type="ECO:0000313" key="3">
    <source>
        <dbReference type="Proteomes" id="UP001140949"/>
    </source>
</evidence>
<organism evidence="2 3">
    <name type="scientific">Iris pallida</name>
    <name type="common">Sweet iris</name>
    <dbReference type="NCBI Taxonomy" id="29817"/>
    <lineage>
        <taxon>Eukaryota</taxon>
        <taxon>Viridiplantae</taxon>
        <taxon>Streptophyta</taxon>
        <taxon>Embryophyta</taxon>
        <taxon>Tracheophyta</taxon>
        <taxon>Spermatophyta</taxon>
        <taxon>Magnoliopsida</taxon>
        <taxon>Liliopsida</taxon>
        <taxon>Asparagales</taxon>
        <taxon>Iridaceae</taxon>
        <taxon>Iridoideae</taxon>
        <taxon>Irideae</taxon>
        <taxon>Iris</taxon>
    </lineage>
</organism>
<accession>A0AAX6H5R3</accession>